<evidence type="ECO:0000313" key="7">
    <source>
        <dbReference type="Proteomes" id="UP001160148"/>
    </source>
</evidence>
<evidence type="ECO:0008006" key="8">
    <source>
        <dbReference type="Google" id="ProtNLM"/>
    </source>
</evidence>
<dbReference type="Proteomes" id="UP001160148">
    <property type="component" value="Unassembled WGS sequence"/>
</dbReference>
<dbReference type="InterPro" id="IPR017441">
    <property type="entry name" value="Protein_kinase_ATP_BS"/>
</dbReference>
<dbReference type="InterPro" id="IPR011009">
    <property type="entry name" value="Kinase-like_dom_sf"/>
</dbReference>
<evidence type="ECO:0000256" key="2">
    <source>
        <dbReference type="ARBA" id="ARBA00022741"/>
    </source>
</evidence>
<reference evidence="6 7" key="1">
    <citation type="submission" date="2023-01" db="EMBL/GenBank/DDBJ databases">
        <authorList>
            <person name="Whitehead M."/>
        </authorList>
    </citation>
    <scope>NUCLEOTIDE SEQUENCE [LARGE SCALE GENOMIC DNA]</scope>
</reference>
<keyword evidence="2 5" id="KW-0547">Nucleotide-binding</keyword>
<keyword evidence="1" id="KW-0808">Transferase</keyword>
<sequence length="75" mass="8644">MDTDHNDNIAQKKIEDVKKNEIVQPVQKQIDEFKSHYLQHFDPICCLGKGGFGIVFAAKDKLIDKNYAIKRIPFP</sequence>
<dbReference type="AlphaFoldDB" id="A0AAV0VXZ2"/>
<keyword evidence="7" id="KW-1185">Reference proteome</keyword>
<evidence type="ECO:0000256" key="1">
    <source>
        <dbReference type="ARBA" id="ARBA00022679"/>
    </source>
</evidence>
<name>A0AAV0VXZ2_9HEMI</name>
<keyword evidence="3" id="KW-0418">Kinase</keyword>
<dbReference type="EMBL" id="CARXXK010000001">
    <property type="protein sequence ID" value="CAI6348535.1"/>
    <property type="molecule type" value="Genomic_DNA"/>
</dbReference>
<protein>
    <recommendedName>
        <fullName evidence="8">Protein kinase domain-containing protein</fullName>
    </recommendedName>
</protein>
<proteinExistence type="predicted"/>
<dbReference type="GO" id="GO:0005737">
    <property type="term" value="C:cytoplasm"/>
    <property type="evidence" value="ECO:0007669"/>
    <property type="project" value="TreeGrafter"/>
</dbReference>
<accession>A0AAV0VXZ2</accession>
<evidence type="ECO:0000256" key="4">
    <source>
        <dbReference type="ARBA" id="ARBA00022840"/>
    </source>
</evidence>
<dbReference type="InterPro" id="IPR050339">
    <property type="entry name" value="CC_SR_Kinase"/>
</dbReference>
<dbReference type="PANTHER" id="PTHR11042">
    <property type="entry name" value="EUKARYOTIC TRANSLATION INITIATION FACTOR 2-ALPHA KINASE EIF2-ALPHA KINASE -RELATED"/>
    <property type="match status" value="1"/>
</dbReference>
<dbReference type="PROSITE" id="PS00107">
    <property type="entry name" value="PROTEIN_KINASE_ATP"/>
    <property type="match status" value="1"/>
</dbReference>
<gene>
    <name evidence="6" type="ORF">MEUPH1_LOCUS5199</name>
</gene>
<dbReference type="GO" id="GO:0005524">
    <property type="term" value="F:ATP binding"/>
    <property type="evidence" value="ECO:0007669"/>
    <property type="project" value="UniProtKB-UniRule"/>
</dbReference>
<organism evidence="6 7">
    <name type="scientific">Macrosiphum euphorbiae</name>
    <name type="common">potato aphid</name>
    <dbReference type="NCBI Taxonomy" id="13131"/>
    <lineage>
        <taxon>Eukaryota</taxon>
        <taxon>Metazoa</taxon>
        <taxon>Ecdysozoa</taxon>
        <taxon>Arthropoda</taxon>
        <taxon>Hexapoda</taxon>
        <taxon>Insecta</taxon>
        <taxon>Pterygota</taxon>
        <taxon>Neoptera</taxon>
        <taxon>Paraneoptera</taxon>
        <taxon>Hemiptera</taxon>
        <taxon>Sternorrhyncha</taxon>
        <taxon>Aphidomorpha</taxon>
        <taxon>Aphidoidea</taxon>
        <taxon>Aphididae</taxon>
        <taxon>Macrosiphini</taxon>
        <taxon>Macrosiphum</taxon>
    </lineage>
</organism>
<evidence type="ECO:0000256" key="5">
    <source>
        <dbReference type="PROSITE-ProRule" id="PRU10141"/>
    </source>
</evidence>
<comment type="caution">
    <text evidence="6">The sequence shown here is derived from an EMBL/GenBank/DDBJ whole genome shotgun (WGS) entry which is preliminary data.</text>
</comment>
<dbReference type="Gene3D" id="3.30.200.20">
    <property type="entry name" value="Phosphorylase Kinase, domain 1"/>
    <property type="match status" value="1"/>
</dbReference>
<dbReference type="GO" id="GO:0005634">
    <property type="term" value="C:nucleus"/>
    <property type="evidence" value="ECO:0007669"/>
    <property type="project" value="TreeGrafter"/>
</dbReference>
<evidence type="ECO:0000313" key="6">
    <source>
        <dbReference type="EMBL" id="CAI6348535.1"/>
    </source>
</evidence>
<dbReference type="GO" id="GO:0004694">
    <property type="term" value="F:eukaryotic translation initiation factor 2alpha kinase activity"/>
    <property type="evidence" value="ECO:0007669"/>
    <property type="project" value="TreeGrafter"/>
</dbReference>
<feature type="binding site" evidence="5">
    <location>
        <position position="70"/>
    </location>
    <ligand>
        <name>ATP</name>
        <dbReference type="ChEBI" id="CHEBI:30616"/>
    </ligand>
</feature>
<dbReference type="SUPFAM" id="SSF56112">
    <property type="entry name" value="Protein kinase-like (PK-like)"/>
    <property type="match status" value="1"/>
</dbReference>
<dbReference type="PANTHER" id="PTHR11042:SF91">
    <property type="entry name" value="EUKARYOTIC TRANSLATION INITIATION FACTOR 2-ALPHA KINASE"/>
    <property type="match status" value="1"/>
</dbReference>
<keyword evidence="4 5" id="KW-0067">ATP-binding</keyword>
<evidence type="ECO:0000256" key="3">
    <source>
        <dbReference type="ARBA" id="ARBA00022777"/>
    </source>
</evidence>